<organism evidence="1 2">
    <name type="scientific">Melastoma candidum</name>
    <dbReference type="NCBI Taxonomy" id="119954"/>
    <lineage>
        <taxon>Eukaryota</taxon>
        <taxon>Viridiplantae</taxon>
        <taxon>Streptophyta</taxon>
        <taxon>Embryophyta</taxon>
        <taxon>Tracheophyta</taxon>
        <taxon>Spermatophyta</taxon>
        <taxon>Magnoliopsida</taxon>
        <taxon>eudicotyledons</taxon>
        <taxon>Gunneridae</taxon>
        <taxon>Pentapetalae</taxon>
        <taxon>rosids</taxon>
        <taxon>malvids</taxon>
        <taxon>Myrtales</taxon>
        <taxon>Melastomataceae</taxon>
        <taxon>Melastomatoideae</taxon>
        <taxon>Melastomateae</taxon>
        <taxon>Melastoma</taxon>
    </lineage>
</organism>
<comment type="caution">
    <text evidence="1">The sequence shown here is derived from an EMBL/GenBank/DDBJ whole genome shotgun (WGS) entry which is preliminary data.</text>
</comment>
<keyword evidence="2" id="KW-1185">Reference proteome</keyword>
<evidence type="ECO:0000313" key="2">
    <source>
        <dbReference type="Proteomes" id="UP001057402"/>
    </source>
</evidence>
<reference evidence="2" key="1">
    <citation type="journal article" date="2023" name="Front. Plant Sci.">
        <title>Chromosomal-level genome assembly of Melastoma candidum provides insights into trichome evolution.</title>
        <authorList>
            <person name="Zhong Y."/>
            <person name="Wu W."/>
            <person name="Sun C."/>
            <person name="Zou P."/>
            <person name="Liu Y."/>
            <person name="Dai S."/>
            <person name="Zhou R."/>
        </authorList>
    </citation>
    <scope>NUCLEOTIDE SEQUENCE [LARGE SCALE GENOMIC DNA]</scope>
</reference>
<name>A0ACB9MSB5_9MYRT</name>
<dbReference type="Proteomes" id="UP001057402">
    <property type="component" value="Chromosome 9"/>
</dbReference>
<proteinExistence type="predicted"/>
<protein>
    <submittedName>
        <fullName evidence="1">Uncharacterized protein</fullName>
    </submittedName>
</protein>
<gene>
    <name evidence="1" type="ORF">MLD38_031933</name>
</gene>
<accession>A0ACB9MSB5</accession>
<evidence type="ECO:0000313" key="1">
    <source>
        <dbReference type="EMBL" id="KAI4326643.1"/>
    </source>
</evidence>
<sequence length="256" mass="29104">MCKERFHALLVVLLEKPPGDEMLLAGITGDSSGRGAKKAVIEVDSRACSDYGFFQVVNHGVPVELMRRGVALSRMFFDCLAEEKSLFGPILGSPMPAGYARQPEKYANKNVFFLIVTPGSSFNVYRTNPPEFRETVDEIFKHFVKVGSLGLPPNRLVDYNDDRKWDLIRFPVLTNDRYVSASHRVVRRARERHLYAFFYNVGGDKWVEPLPQLTKDVGVAKYRGFVYKEYLQLKLRNKTNPFPPGQRMSSASTTTQ</sequence>
<dbReference type="EMBL" id="CM042888">
    <property type="protein sequence ID" value="KAI4326643.1"/>
    <property type="molecule type" value="Genomic_DNA"/>
</dbReference>